<organism evidence="2 3">
    <name type="scientific">Cavenderia fasciculata</name>
    <name type="common">Slime mold</name>
    <name type="synonym">Dictyostelium fasciculatum</name>
    <dbReference type="NCBI Taxonomy" id="261658"/>
    <lineage>
        <taxon>Eukaryota</taxon>
        <taxon>Amoebozoa</taxon>
        <taxon>Evosea</taxon>
        <taxon>Eumycetozoa</taxon>
        <taxon>Dictyostelia</taxon>
        <taxon>Acytosteliales</taxon>
        <taxon>Cavenderiaceae</taxon>
        <taxon>Cavenderia</taxon>
    </lineage>
</organism>
<dbReference type="AlphaFoldDB" id="F4PHW7"/>
<dbReference type="Proteomes" id="UP000007797">
    <property type="component" value="Unassembled WGS sequence"/>
</dbReference>
<dbReference type="EMBL" id="GL883006">
    <property type="protein sequence ID" value="EGG25301.1"/>
    <property type="molecule type" value="Genomic_DNA"/>
</dbReference>
<evidence type="ECO:0000313" key="3">
    <source>
        <dbReference type="Proteomes" id="UP000007797"/>
    </source>
</evidence>
<evidence type="ECO:0000256" key="1">
    <source>
        <dbReference type="SAM" id="MobiDB-lite"/>
    </source>
</evidence>
<evidence type="ECO:0000313" key="2">
    <source>
        <dbReference type="EMBL" id="EGG25301.1"/>
    </source>
</evidence>
<name>F4PHW7_CACFS</name>
<proteinExistence type="predicted"/>
<reference evidence="3" key="1">
    <citation type="journal article" date="2011" name="Genome Res.">
        <title>Phylogeny-wide analysis of social amoeba genomes highlights ancient origins for complex intercellular communication.</title>
        <authorList>
            <person name="Heidel A.J."/>
            <person name="Lawal H.M."/>
            <person name="Felder M."/>
            <person name="Schilde C."/>
            <person name="Helps N.R."/>
            <person name="Tunggal B."/>
            <person name="Rivero F."/>
            <person name="John U."/>
            <person name="Schleicher M."/>
            <person name="Eichinger L."/>
            <person name="Platzer M."/>
            <person name="Noegel A.A."/>
            <person name="Schaap P."/>
            <person name="Gloeckner G."/>
        </authorList>
    </citation>
    <scope>NUCLEOTIDE SEQUENCE [LARGE SCALE GENOMIC DNA]</scope>
    <source>
        <strain evidence="3">SH3</strain>
    </source>
</reference>
<dbReference type="KEGG" id="dfa:DFA_03550"/>
<gene>
    <name evidence="2" type="ORF">DFA_03550</name>
</gene>
<feature type="region of interest" description="Disordered" evidence="1">
    <location>
        <begin position="540"/>
        <end position="573"/>
    </location>
</feature>
<accession>F4PHW7</accession>
<keyword evidence="3" id="KW-1185">Reference proteome</keyword>
<dbReference type="RefSeq" id="XP_004363152.1">
    <property type="nucleotide sequence ID" value="XM_004363095.1"/>
</dbReference>
<sequence length="588" mass="66909">MGITGLKSCLKEIKLNDKPLIQPTFQVVAAPATTTTTTTTDATTTTTSTAAAVEAPVVVPSVMIMPSPAETGNTTLIADACHLLSVSITNNQAKGADFDTLMERDEKFIRMLITQYGFKTILLYIDGFGHEKYGRQKDRKTKRDKFCDGTENRLQNYRFRCIEAPLVQLIEKINKEFEGVSVQLKRSAFEADEQVMHENNLLKTESSVKYVYGDVDYAFFEADQNDKSDLILIFKDESEQLKWFKRSELFVALYDNKTVSDDIVRSKQLAPIYASLLQNDYNKNANLAILQKYGANLQQEGWNLKENGCYYCQNDQVIKSHQSYSCPNYFRMVSKLVIELFNGESDIKNGEKLQELLSNPAFQSSYSVYSLTLLAGELALYETSEEKKKILADYANFRYPDFLLKPDYLDETDFPLIDYNKNLVTASETEKRKQFGFVFVEFAGKPVIQGDSVKKVGEDTYRINKDKIKRIKMGRIHDIIHGNGEIKLNEFRFIANYRYHLFNVWQLARFYGKEMIITKEDLLPWVVSYSIKKEQPKEDEAGFTIVTNKGKKGSGSSEPKPKAAPSKAKAKDAAAGRFSFLMDSDEEN</sequence>
<dbReference type="GeneID" id="14877007"/>
<dbReference type="OMA" id="HERMAML"/>
<protein>
    <submittedName>
        <fullName evidence="2">Uncharacterized protein</fullName>
    </submittedName>
</protein>